<feature type="compositionally biased region" description="Low complexity" evidence="1">
    <location>
        <begin position="643"/>
        <end position="659"/>
    </location>
</feature>
<sequence length="736" mass="83339">MEDHEHFLIGHLGGEQILTGLSQTTLPLQYIDQFQQNNGIDKSNLPTVTPVLKLLDLHQISRGSLYFNLFSLLKENLLTKVSQMNSKELEVLLEQTFPYIGFDELKAIPMTVMKRLTPNVPHVYLLRLAETLDLYEQCPIEVKRQIWLINEDLFRQRIEPLITHYLEDPHLLQDLNELLGLGEHLPSKRRESNTVLQELLQIIGKSPQLYNQLVDYIKKLYQETNTPALCTLRSEILMITHDHDIQEIYQTDLAHNFAWCMDACTKDQSMDVRRVKEIQMNFNSLSNNSPTLVDISMVFANPLASNALVTNIIHQLRDVVKRKQTPKDDDNIKYLTFLLTLATKSTEMIRQSKYKIPHAKKPIFQQFYPILVAQIQDDVVRDQQRLSSMNVAATVQDPNVPPPPGGGQSLGQSTSSTNLMSSSSGGTTGGGTTQQQHHHHPTAQELEVDSALDGLYQKYDIVRMVMLTYIVKRISEKDTLSVDKYLKFLSGLVQKYLNVTLNSNNQATNPDIDYSAEIYNYFSDDFIQSIVTQLINVKDQRMNTVVIDGFLLKYRSAPYVHKQLLRYLLEFMHKMNQRDLVHFVTKLYTLPSTSSILLSSRDKKIYEEIVTMSKILLDKSNARLSEKNVPLLFEFLKSKSQQQQQQQQVQSQQQSLPQPQETPLSSESPSSNVNAMDVDQQPSSSSSPSTSAPTTTTTVSSTSPSQSPSSSSSTTNTTVSMSPPSSNSTNVTTSES</sequence>
<dbReference type="Pfam" id="PF06209">
    <property type="entry name" value="COBRA1"/>
    <property type="match status" value="1"/>
</dbReference>
<dbReference type="Proteomes" id="UP000076078">
    <property type="component" value="Unassembled WGS sequence"/>
</dbReference>
<dbReference type="GO" id="GO:0032021">
    <property type="term" value="C:NELF complex"/>
    <property type="evidence" value="ECO:0007669"/>
    <property type="project" value="TreeGrafter"/>
</dbReference>
<proteinExistence type="predicted"/>
<name>A0A151ZSB6_TIELA</name>
<comment type="caution">
    <text evidence="2">The sequence shown here is derived from an EMBL/GenBank/DDBJ whole genome shotgun (WGS) entry which is preliminary data.</text>
</comment>
<dbReference type="EMBL" id="LODT01000021">
    <property type="protein sequence ID" value="KYQ96921.1"/>
    <property type="molecule type" value="Genomic_DNA"/>
</dbReference>
<evidence type="ECO:0008006" key="4">
    <source>
        <dbReference type="Google" id="ProtNLM"/>
    </source>
</evidence>
<evidence type="ECO:0000256" key="1">
    <source>
        <dbReference type="SAM" id="MobiDB-lite"/>
    </source>
</evidence>
<accession>A0A151ZSB6</accession>
<gene>
    <name evidence="2" type="ORF">DLAC_04241</name>
</gene>
<dbReference type="PANTHER" id="PTHR13503:SF3">
    <property type="entry name" value="NEGATIVE ELONGATION FACTOR B"/>
    <property type="match status" value="1"/>
</dbReference>
<feature type="compositionally biased region" description="Low complexity" evidence="1">
    <location>
        <begin position="682"/>
        <end position="736"/>
    </location>
</feature>
<evidence type="ECO:0000313" key="3">
    <source>
        <dbReference type="Proteomes" id="UP000076078"/>
    </source>
</evidence>
<reference evidence="2 3" key="1">
    <citation type="submission" date="2015-12" db="EMBL/GenBank/DDBJ databases">
        <title>Dictyostelia acquired genes for synthesis and detection of signals that induce cell-type specialization by lateral gene transfer from prokaryotes.</title>
        <authorList>
            <person name="Gloeckner G."/>
            <person name="Schaap P."/>
        </authorList>
    </citation>
    <scope>NUCLEOTIDE SEQUENCE [LARGE SCALE GENOMIC DNA]</scope>
    <source>
        <strain evidence="2 3">TK</strain>
    </source>
</reference>
<keyword evidence="3" id="KW-1185">Reference proteome</keyword>
<feature type="region of interest" description="Disordered" evidence="1">
    <location>
        <begin position="393"/>
        <end position="445"/>
    </location>
</feature>
<feature type="region of interest" description="Disordered" evidence="1">
    <location>
        <begin position="643"/>
        <end position="736"/>
    </location>
</feature>
<dbReference type="AlphaFoldDB" id="A0A151ZSB6"/>
<dbReference type="OMA" id="YEQCPIE"/>
<feature type="compositionally biased region" description="Polar residues" evidence="1">
    <location>
        <begin position="661"/>
        <end position="674"/>
    </location>
</feature>
<dbReference type="FunCoup" id="A0A151ZSB6">
    <property type="interactions" value="309"/>
</dbReference>
<dbReference type="GO" id="GO:0034244">
    <property type="term" value="P:negative regulation of transcription elongation by RNA polymerase II"/>
    <property type="evidence" value="ECO:0007669"/>
    <property type="project" value="TreeGrafter"/>
</dbReference>
<dbReference type="OrthoDB" id="18449at2759"/>
<evidence type="ECO:0000313" key="2">
    <source>
        <dbReference type="EMBL" id="KYQ96921.1"/>
    </source>
</evidence>
<dbReference type="InParanoid" id="A0A151ZSB6"/>
<protein>
    <recommendedName>
        <fullName evidence="4">Negative elongation factor B</fullName>
    </recommendedName>
</protein>
<dbReference type="PANTHER" id="PTHR13503">
    <property type="entry name" value="NEGATIVE ELONGATION FACTOR COMPLEX MEMBER B"/>
    <property type="match status" value="1"/>
</dbReference>
<organism evidence="2 3">
    <name type="scientific">Tieghemostelium lacteum</name>
    <name type="common">Slime mold</name>
    <name type="synonym">Dictyostelium lacteum</name>
    <dbReference type="NCBI Taxonomy" id="361077"/>
    <lineage>
        <taxon>Eukaryota</taxon>
        <taxon>Amoebozoa</taxon>
        <taxon>Evosea</taxon>
        <taxon>Eumycetozoa</taxon>
        <taxon>Dictyostelia</taxon>
        <taxon>Dictyosteliales</taxon>
        <taxon>Raperosteliaceae</taxon>
        <taxon>Tieghemostelium</taxon>
    </lineage>
</organism>
<dbReference type="InterPro" id="IPR010405">
    <property type="entry name" value="COBRA1"/>
</dbReference>
<dbReference type="STRING" id="361077.A0A151ZSB6"/>
<feature type="compositionally biased region" description="Low complexity" evidence="1">
    <location>
        <begin position="410"/>
        <end position="425"/>
    </location>
</feature>